<dbReference type="InterPro" id="IPR001128">
    <property type="entry name" value="Cyt_P450"/>
</dbReference>
<dbReference type="GO" id="GO:0004497">
    <property type="term" value="F:monooxygenase activity"/>
    <property type="evidence" value="ECO:0007669"/>
    <property type="project" value="UniProtKB-KW"/>
</dbReference>
<dbReference type="InterPro" id="IPR017972">
    <property type="entry name" value="Cyt_P450_CS"/>
</dbReference>
<dbReference type="InterPro" id="IPR050479">
    <property type="entry name" value="CYP11_CYP27_families"/>
</dbReference>
<evidence type="ECO:0000313" key="12">
    <source>
        <dbReference type="RefSeq" id="XP_046599921.1"/>
    </source>
</evidence>
<keyword evidence="5 9" id="KW-0560">Oxidoreductase</keyword>
<gene>
    <name evidence="11 12" type="primary">LOC107217934</name>
</gene>
<dbReference type="GO" id="GO:0020037">
    <property type="term" value="F:heme binding"/>
    <property type="evidence" value="ECO:0007669"/>
    <property type="project" value="InterPro"/>
</dbReference>
<dbReference type="PANTHER" id="PTHR24279">
    <property type="entry name" value="CYTOCHROME P450"/>
    <property type="match status" value="1"/>
</dbReference>
<dbReference type="InterPro" id="IPR002401">
    <property type="entry name" value="Cyt_P450_E_grp-I"/>
</dbReference>
<dbReference type="PRINTS" id="PR00385">
    <property type="entry name" value="P450"/>
</dbReference>
<dbReference type="InterPro" id="IPR036396">
    <property type="entry name" value="Cyt_P450_sf"/>
</dbReference>
<keyword evidence="10" id="KW-1185">Reference proteome</keyword>
<evidence type="ECO:0000256" key="8">
    <source>
        <dbReference type="PIRSR" id="PIRSR602401-1"/>
    </source>
</evidence>
<dbReference type="Proteomes" id="UP000829291">
    <property type="component" value="Chromosome 6"/>
</dbReference>
<dbReference type="OrthoDB" id="3945418at2759"/>
<comment type="similarity">
    <text evidence="2 9">Belongs to the cytochrome P450 family.</text>
</comment>
<dbReference type="PANTHER" id="PTHR24279:SF120">
    <property type="entry name" value="CYTOCHROME P450"/>
    <property type="match status" value="1"/>
</dbReference>
<dbReference type="GeneID" id="107217934"/>
<dbReference type="GO" id="GO:0016705">
    <property type="term" value="F:oxidoreductase activity, acting on paired donors, with incorporation or reduction of molecular oxygen"/>
    <property type="evidence" value="ECO:0007669"/>
    <property type="project" value="InterPro"/>
</dbReference>
<evidence type="ECO:0000313" key="11">
    <source>
        <dbReference type="RefSeq" id="XP_015511133.1"/>
    </source>
</evidence>
<dbReference type="PRINTS" id="PR00463">
    <property type="entry name" value="EP450I"/>
</dbReference>
<accession>A0A6J0BBR0</accession>
<dbReference type="AlphaFoldDB" id="A0A6J0BBR0"/>
<evidence type="ECO:0000313" key="10">
    <source>
        <dbReference type="Proteomes" id="UP000829291"/>
    </source>
</evidence>
<dbReference type="GO" id="GO:0005506">
    <property type="term" value="F:iron ion binding"/>
    <property type="evidence" value="ECO:0007669"/>
    <property type="project" value="InterPro"/>
</dbReference>
<sequence>MQRMFIRCGIVNLNTNSFVAWKTVRRLFAEKTRPLTAIERQERFRDASSELISSIAQPQTAGGLASEISPTSATIPLTDAAVSQQASNVFEIPDVSVSSEVTRDKTPLPFEDIPGPVALKIFEKYWKYVPLLGTQLICSLLINRLTLGQLKWNRNVMPLKYLFNRYGPIVRIHGPISGDIVMIHRPEHIAEVYKQEGEAPVRSGIDVLQHYRLHYRKSRLPGPFTMQGTEWTELRGNLDKPFAQQLTRYFGKLEMTCDELVQRIRKIRNRQDEVPGDFDQDLSRWGMESFSILLLNRRLGFLEPSGLNAASEPARIIEALTSAHLYLSRCESGFQVWRFFETPYIRKLFAACDVIDGVIGKYIRQAQNKLRNRSASTYQEKNSTADNVEDNGSPILDKLILDQEMQPDDISTLIMDMIILGVQATTNSEAFLLYYLARNPRIQRQLYEEIGALMPSRGSELTQYSLKKMPYLRACIKECLRLRPAFPYVTRVLPKSITLHGYVVPKDTYVIMANQISSHREENFEDPEKFKPERWLSNNTERGEHQAFSSLPFGYGVRSCLGKQMAETEMMLLTAKLIREFRIEYDYADIGSNYMVVNVPNKPLRFRFVDRD</sequence>
<dbReference type="CDD" id="cd11054">
    <property type="entry name" value="CYP24A1-like"/>
    <property type="match status" value="1"/>
</dbReference>
<dbReference type="RefSeq" id="XP_015511133.1">
    <property type="nucleotide sequence ID" value="XM_015655647.1"/>
</dbReference>
<dbReference type="KEGG" id="nlo:107217934"/>
<dbReference type="RefSeq" id="XP_046599921.1">
    <property type="nucleotide sequence ID" value="XM_046743965.1"/>
</dbReference>
<reference evidence="11" key="1">
    <citation type="submission" date="2025-04" db="UniProtKB">
        <authorList>
            <consortium name="RefSeq"/>
        </authorList>
    </citation>
    <scope>IDENTIFICATION</scope>
    <source>
        <tissue evidence="12">Thorax and Abdomen</tissue>
        <tissue evidence="11">Whole body</tissue>
    </source>
</reference>
<evidence type="ECO:0000256" key="2">
    <source>
        <dbReference type="ARBA" id="ARBA00010617"/>
    </source>
</evidence>
<evidence type="ECO:0000256" key="1">
    <source>
        <dbReference type="ARBA" id="ARBA00001971"/>
    </source>
</evidence>
<evidence type="ECO:0000256" key="5">
    <source>
        <dbReference type="ARBA" id="ARBA00023002"/>
    </source>
</evidence>
<comment type="cofactor">
    <cofactor evidence="1 8">
        <name>heme</name>
        <dbReference type="ChEBI" id="CHEBI:30413"/>
    </cofactor>
</comment>
<organism evidence="10 11">
    <name type="scientific">Neodiprion lecontei</name>
    <name type="common">Redheaded pine sawfly</name>
    <dbReference type="NCBI Taxonomy" id="441921"/>
    <lineage>
        <taxon>Eukaryota</taxon>
        <taxon>Metazoa</taxon>
        <taxon>Ecdysozoa</taxon>
        <taxon>Arthropoda</taxon>
        <taxon>Hexapoda</taxon>
        <taxon>Insecta</taxon>
        <taxon>Pterygota</taxon>
        <taxon>Neoptera</taxon>
        <taxon>Endopterygota</taxon>
        <taxon>Hymenoptera</taxon>
        <taxon>Tenthredinoidea</taxon>
        <taxon>Diprionidae</taxon>
        <taxon>Diprioninae</taxon>
        <taxon>Neodiprion</taxon>
    </lineage>
</organism>
<dbReference type="Gene3D" id="1.10.630.10">
    <property type="entry name" value="Cytochrome P450"/>
    <property type="match status" value="1"/>
</dbReference>
<protein>
    <submittedName>
        <fullName evidence="11 12">Probable cytochrome P450 12a5, mitochondrial</fullName>
    </submittedName>
</protein>
<dbReference type="Pfam" id="PF00067">
    <property type="entry name" value="p450"/>
    <property type="match status" value="1"/>
</dbReference>
<keyword evidence="4 8" id="KW-0479">Metal-binding</keyword>
<name>A0A6J0BBR0_NEOLC</name>
<keyword evidence="6 8" id="KW-0408">Iron</keyword>
<proteinExistence type="inferred from homology"/>
<dbReference type="PROSITE" id="PS00086">
    <property type="entry name" value="CYTOCHROME_P450"/>
    <property type="match status" value="1"/>
</dbReference>
<dbReference type="SUPFAM" id="SSF48264">
    <property type="entry name" value="Cytochrome P450"/>
    <property type="match status" value="1"/>
</dbReference>
<evidence type="ECO:0000256" key="6">
    <source>
        <dbReference type="ARBA" id="ARBA00023004"/>
    </source>
</evidence>
<evidence type="ECO:0000256" key="4">
    <source>
        <dbReference type="ARBA" id="ARBA00022723"/>
    </source>
</evidence>
<feature type="binding site" description="axial binding residue" evidence="8">
    <location>
        <position position="560"/>
    </location>
    <ligand>
        <name>heme</name>
        <dbReference type="ChEBI" id="CHEBI:30413"/>
    </ligand>
    <ligandPart>
        <name>Fe</name>
        <dbReference type="ChEBI" id="CHEBI:18248"/>
    </ligandPart>
</feature>
<keyword evidence="7 9" id="KW-0503">Monooxygenase</keyword>
<evidence type="ECO:0000256" key="3">
    <source>
        <dbReference type="ARBA" id="ARBA00022617"/>
    </source>
</evidence>
<keyword evidence="3 8" id="KW-0349">Heme</keyword>
<evidence type="ECO:0000256" key="7">
    <source>
        <dbReference type="ARBA" id="ARBA00023033"/>
    </source>
</evidence>
<evidence type="ECO:0000256" key="9">
    <source>
        <dbReference type="RuleBase" id="RU000461"/>
    </source>
</evidence>
<dbReference type="InParanoid" id="A0A6J0BBR0"/>